<evidence type="ECO:0000256" key="8">
    <source>
        <dbReference type="ARBA" id="ARBA00023114"/>
    </source>
</evidence>
<dbReference type="GO" id="GO:0034220">
    <property type="term" value="P:monoatomic ion transmembrane transport"/>
    <property type="evidence" value="ECO:0007669"/>
    <property type="project" value="InterPro"/>
</dbReference>
<gene>
    <name evidence="13" type="ORF">BGL_2c27390</name>
</gene>
<evidence type="ECO:0000256" key="2">
    <source>
        <dbReference type="ARBA" id="ARBA00011233"/>
    </source>
</evidence>
<sequence>MAAACLTAFAAASAHAQSSVTLYGLVDAGIAYTNNVGGSGRVALASGNLSGSRFGLRGAEDLGGGLKAVFVLENGFGVNNGQLGQNSRVFGRQAYVGLSSGTVGTLTVGRQYDDVVDFVAPLSATAGTFGDSGFAHPYDNDNLQHSVRFNNAVKFTSLNYAGFKFGGMYALSNSTGFAVSRAYSAGASYTSGPLTAAAGYLQTNGTAARVGSAFANTGGAVDQAEVKGNLTSDVQRTAAAGLSYAFGPAVLGFVYSHSQYQGTSALGLNNGSARFDNYELNGMMNLTPALKAGLSYAYTDAHLSGATAYGADPKWSQVNAIARYALSRRTELYAEAMYQHAAGNRNVATLYNAGGVSSTGNQVMGAVGMLTRF</sequence>
<protein>
    <submittedName>
        <fullName evidence="13">Porin Gram-negative type</fullName>
    </submittedName>
</protein>
<dbReference type="Pfam" id="PF13609">
    <property type="entry name" value="Porin_4"/>
    <property type="match status" value="1"/>
</dbReference>
<keyword evidence="5" id="KW-0812">Transmembrane</keyword>
<dbReference type="GO" id="GO:0009279">
    <property type="term" value="C:cell outer membrane"/>
    <property type="evidence" value="ECO:0007669"/>
    <property type="project" value="UniProtKB-SubCell"/>
</dbReference>
<name>A0A0B6S540_BURPL</name>
<keyword evidence="8" id="KW-0626">Porin</keyword>
<dbReference type="InterPro" id="IPR050298">
    <property type="entry name" value="Gram-neg_bact_OMP"/>
</dbReference>
<dbReference type="PANTHER" id="PTHR34501:SF9">
    <property type="entry name" value="MAJOR OUTER MEMBRANE PROTEIN P.IA"/>
    <property type="match status" value="1"/>
</dbReference>
<evidence type="ECO:0000256" key="1">
    <source>
        <dbReference type="ARBA" id="ARBA00004571"/>
    </source>
</evidence>
<keyword evidence="3" id="KW-0813">Transport</keyword>
<dbReference type="SUPFAM" id="SSF56935">
    <property type="entry name" value="Porins"/>
    <property type="match status" value="1"/>
</dbReference>
<feature type="domain" description="Porin" evidence="12">
    <location>
        <begin position="2"/>
        <end position="340"/>
    </location>
</feature>
<dbReference type="Proteomes" id="UP000031838">
    <property type="component" value="Chromosome 2"/>
</dbReference>
<evidence type="ECO:0000256" key="5">
    <source>
        <dbReference type="ARBA" id="ARBA00022692"/>
    </source>
</evidence>
<comment type="subunit">
    <text evidence="2">Homotrimer.</text>
</comment>
<comment type="subcellular location">
    <subcellularLocation>
        <location evidence="1">Cell outer membrane</location>
        <topology evidence="1">Multi-pass membrane protein</topology>
    </subcellularLocation>
</comment>
<accession>A0A0B6S540</accession>
<dbReference type="GO" id="GO:0046930">
    <property type="term" value="C:pore complex"/>
    <property type="evidence" value="ECO:0007669"/>
    <property type="project" value="UniProtKB-KW"/>
</dbReference>
<dbReference type="EMBL" id="CP002581">
    <property type="protein sequence ID" value="AJK50793.1"/>
    <property type="molecule type" value="Genomic_DNA"/>
</dbReference>
<evidence type="ECO:0000313" key="14">
    <source>
        <dbReference type="Proteomes" id="UP000031838"/>
    </source>
</evidence>
<dbReference type="Gene3D" id="2.40.160.10">
    <property type="entry name" value="Porin"/>
    <property type="match status" value="1"/>
</dbReference>
<feature type="signal peptide" evidence="11">
    <location>
        <begin position="1"/>
        <end position="16"/>
    </location>
</feature>
<evidence type="ECO:0000313" key="13">
    <source>
        <dbReference type="EMBL" id="AJK50793.1"/>
    </source>
</evidence>
<dbReference type="InterPro" id="IPR002299">
    <property type="entry name" value="Porin_Neis"/>
</dbReference>
<dbReference type="InterPro" id="IPR001702">
    <property type="entry name" value="Porin_Gram-ve"/>
</dbReference>
<evidence type="ECO:0000256" key="10">
    <source>
        <dbReference type="ARBA" id="ARBA00023237"/>
    </source>
</evidence>
<evidence type="ECO:0000256" key="11">
    <source>
        <dbReference type="SAM" id="SignalP"/>
    </source>
</evidence>
<dbReference type="AlphaFoldDB" id="A0A0B6S540"/>
<evidence type="ECO:0000256" key="9">
    <source>
        <dbReference type="ARBA" id="ARBA00023136"/>
    </source>
</evidence>
<keyword evidence="10" id="KW-0998">Cell outer membrane</keyword>
<evidence type="ECO:0000256" key="7">
    <source>
        <dbReference type="ARBA" id="ARBA00023065"/>
    </source>
</evidence>
<dbReference type="KEGG" id="bgp:BGL_2c27390"/>
<proteinExistence type="predicted"/>
<dbReference type="InterPro" id="IPR033900">
    <property type="entry name" value="Gram_neg_porin_domain"/>
</dbReference>
<reference evidence="14" key="1">
    <citation type="submission" date="2011-03" db="EMBL/GenBank/DDBJ databases">
        <authorList>
            <person name="Voget S."/>
            <person name="Streit W.R."/>
            <person name="Jaeger K.E."/>
            <person name="Daniel R."/>
        </authorList>
    </citation>
    <scope>NUCLEOTIDE SEQUENCE [LARGE SCALE GENOMIC DNA]</scope>
    <source>
        <strain evidence="14">PG1</strain>
    </source>
</reference>
<keyword evidence="6 11" id="KW-0732">Signal</keyword>
<dbReference type="PRINTS" id="PR00182">
    <property type="entry name" value="ECOLNEIPORIN"/>
</dbReference>
<evidence type="ECO:0000256" key="6">
    <source>
        <dbReference type="ARBA" id="ARBA00022729"/>
    </source>
</evidence>
<dbReference type="CDD" id="cd00342">
    <property type="entry name" value="gram_neg_porins"/>
    <property type="match status" value="1"/>
</dbReference>
<dbReference type="PANTHER" id="PTHR34501">
    <property type="entry name" value="PROTEIN YDDL-RELATED"/>
    <property type="match status" value="1"/>
</dbReference>
<dbReference type="InterPro" id="IPR023614">
    <property type="entry name" value="Porin_dom_sf"/>
</dbReference>
<evidence type="ECO:0000256" key="3">
    <source>
        <dbReference type="ARBA" id="ARBA00022448"/>
    </source>
</evidence>
<keyword evidence="14" id="KW-1185">Reference proteome</keyword>
<dbReference type="GO" id="GO:0015288">
    <property type="term" value="F:porin activity"/>
    <property type="evidence" value="ECO:0007669"/>
    <property type="project" value="UniProtKB-KW"/>
</dbReference>
<keyword evidence="4" id="KW-1134">Transmembrane beta strand</keyword>
<organism evidence="13 14">
    <name type="scientific">Burkholderia plantarii</name>
    <dbReference type="NCBI Taxonomy" id="41899"/>
    <lineage>
        <taxon>Bacteria</taxon>
        <taxon>Pseudomonadati</taxon>
        <taxon>Pseudomonadota</taxon>
        <taxon>Betaproteobacteria</taxon>
        <taxon>Burkholderiales</taxon>
        <taxon>Burkholderiaceae</taxon>
        <taxon>Burkholderia</taxon>
    </lineage>
</organism>
<keyword evidence="9" id="KW-0472">Membrane</keyword>
<reference evidence="13 14" key="2">
    <citation type="journal article" date="2016" name="Appl. Microbiol. Biotechnol.">
        <title>Mutations improving production and secretion of extracellular lipase by Burkholderia glumae PG1.</title>
        <authorList>
            <person name="Knapp A."/>
            <person name="Voget S."/>
            <person name="Gao R."/>
            <person name="Zaburannyi N."/>
            <person name="Krysciak D."/>
            <person name="Breuer M."/>
            <person name="Hauer B."/>
            <person name="Streit W.R."/>
            <person name="Muller R."/>
            <person name="Daniel R."/>
            <person name="Jaeger K.E."/>
        </authorList>
    </citation>
    <scope>NUCLEOTIDE SEQUENCE [LARGE SCALE GENOMIC DNA]</scope>
    <source>
        <strain evidence="13 14">PG1</strain>
    </source>
</reference>
<feature type="chain" id="PRO_5002109827" evidence="11">
    <location>
        <begin position="17"/>
        <end position="373"/>
    </location>
</feature>
<evidence type="ECO:0000256" key="4">
    <source>
        <dbReference type="ARBA" id="ARBA00022452"/>
    </source>
</evidence>
<keyword evidence="7" id="KW-0406">Ion transport</keyword>
<dbReference type="HOGENOM" id="CLU_038238_0_0_4"/>
<evidence type="ECO:0000259" key="12">
    <source>
        <dbReference type="Pfam" id="PF13609"/>
    </source>
</evidence>
<dbReference type="PRINTS" id="PR00184">
    <property type="entry name" value="NEISSPPORIN"/>
</dbReference>
<dbReference type="KEGG" id="bpla:bpln_2g27420"/>